<reference evidence="1" key="1">
    <citation type="journal article" date="2021" name="PeerJ">
        <title>Extensive microbial diversity within the chicken gut microbiome revealed by metagenomics and culture.</title>
        <authorList>
            <person name="Gilroy R."/>
            <person name="Ravi A."/>
            <person name="Getino M."/>
            <person name="Pursley I."/>
            <person name="Horton D.L."/>
            <person name="Alikhan N.F."/>
            <person name="Baker D."/>
            <person name="Gharbi K."/>
            <person name="Hall N."/>
            <person name="Watson M."/>
            <person name="Adriaenssens E.M."/>
            <person name="Foster-Nyarko E."/>
            <person name="Jarju S."/>
            <person name="Secka A."/>
            <person name="Antonio M."/>
            <person name="Oren A."/>
            <person name="Chaudhuri R.R."/>
            <person name="La Ragione R."/>
            <person name="Hildebrand F."/>
            <person name="Pallen M.J."/>
        </authorList>
    </citation>
    <scope>NUCLEOTIDE SEQUENCE</scope>
    <source>
        <strain evidence="1">150</strain>
    </source>
</reference>
<proteinExistence type="predicted"/>
<protein>
    <submittedName>
        <fullName evidence="1">CamS family sex pheromone protein</fullName>
    </submittedName>
</protein>
<evidence type="ECO:0000313" key="2">
    <source>
        <dbReference type="Proteomes" id="UP000813384"/>
    </source>
</evidence>
<dbReference type="PROSITE" id="PS51257">
    <property type="entry name" value="PROKAR_LIPOPROTEIN"/>
    <property type="match status" value="1"/>
</dbReference>
<dbReference type="EMBL" id="JAJJVO010000063">
    <property type="protein sequence ID" value="MCC9273457.1"/>
    <property type="molecule type" value="Genomic_DNA"/>
</dbReference>
<dbReference type="PIRSF" id="PIRSF012509">
    <property type="entry name" value="CamS"/>
    <property type="match status" value="1"/>
</dbReference>
<reference evidence="1" key="2">
    <citation type="submission" date="2021-11" db="EMBL/GenBank/DDBJ databases">
        <authorList>
            <person name="Gilroy R."/>
        </authorList>
    </citation>
    <scope>NUCLEOTIDE SEQUENCE</scope>
    <source>
        <strain evidence="1">150</strain>
    </source>
</reference>
<dbReference type="Pfam" id="PF07537">
    <property type="entry name" value="CamS"/>
    <property type="match status" value="1"/>
</dbReference>
<accession>A0A9E3ZUG7</accession>
<name>A0A9E3ZUG7_9ENTE</name>
<organism evidence="1 2">
    <name type="scientific">Enterococcus aquimarinus</name>
    <dbReference type="NCBI Taxonomy" id="328396"/>
    <lineage>
        <taxon>Bacteria</taxon>
        <taxon>Bacillati</taxon>
        <taxon>Bacillota</taxon>
        <taxon>Bacilli</taxon>
        <taxon>Lactobacillales</taxon>
        <taxon>Enterococcaceae</taxon>
        <taxon>Enterococcus</taxon>
    </lineage>
</organism>
<dbReference type="AlphaFoldDB" id="A0A9E3ZUG7"/>
<evidence type="ECO:0000313" key="1">
    <source>
        <dbReference type="EMBL" id="MCC9273457.1"/>
    </source>
</evidence>
<gene>
    <name evidence="1" type="ORF">K8V42_04110</name>
</gene>
<comment type="caution">
    <text evidence="1">The sequence shown here is derived from an EMBL/GenBank/DDBJ whole genome shotgun (WGS) entry which is preliminary data.</text>
</comment>
<dbReference type="CDD" id="cd13441">
    <property type="entry name" value="CamS_repeat_1"/>
    <property type="match status" value="1"/>
</dbReference>
<dbReference type="Gene3D" id="3.10.570.10">
    <property type="entry name" value="sex pheromone staph- cam373 precursor domain"/>
    <property type="match status" value="1"/>
</dbReference>
<sequence length="365" mass="40189">MRINLQKCLFAMGVCLLAGCGNIEKEIKPVREEQLANQTMTTGRIDYSVYQSVLQDGTYQTSPIRGLTASGLQNGYNQKNFERGLLRLSHQAFSAEDFYFKEGQALDEATVKAWLGRESEDNPLGLNTADSNTPLVFQQLLAYDFIKADGNTLGGVSLGFAFNRSFTQDGTTIDISREAMMKQVHRSVSAVLTRMRKIAGYENIPIQVNIFEQAPASQLTGGQFIYTAISEAGGQSIDEYEEVTESVLLLPVFDSVQNLATDKGINQSFSTFKKAVQKAFPDLVGVTGFVYFVEEEVVDLTIKIDSKYFGQSEIASFTQFIGKQVEVMFAEIPGNVSVEVSAVHVPQAVITRPAGSEQVTSHIFE</sequence>
<dbReference type="Proteomes" id="UP000813384">
    <property type="component" value="Unassembled WGS sequence"/>
</dbReference>
<dbReference type="InterPro" id="IPR011426">
    <property type="entry name" value="CamS"/>
</dbReference>